<comment type="caution">
    <text evidence="3">The sequence shown here is derived from an EMBL/GenBank/DDBJ whole genome shotgun (WGS) entry which is preliminary data.</text>
</comment>
<dbReference type="InterPro" id="IPR002878">
    <property type="entry name" value="ChsH2_C"/>
</dbReference>
<dbReference type="Pfam" id="PF12172">
    <property type="entry name" value="zf-ChsH2"/>
    <property type="match status" value="1"/>
</dbReference>
<dbReference type="PANTHER" id="PTHR34075:SF5">
    <property type="entry name" value="BLR3430 PROTEIN"/>
    <property type="match status" value="1"/>
</dbReference>
<dbReference type="Pfam" id="PF01796">
    <property type="entry name" value="OB_ChsH2_C"/>
    <property type="match status" value="1"/>
</dbReference>
<name>A0A1Q4HML8_9MYCO</name>
<dbReference type="InterPro" id="IPR022002">
    <property type="entry name" value="ChsH2_Znr"/>
</dbReference>
<evidence type="ECO:0000259" key="2">
    <source>
        <dbReference type="Pfam" id="PF12172"/>
    </source>
</evidence>
<evidence type="ECO:0008006" key="5">
    <source>
        <dbReference type="Google" id="ProtNLM"/>
    </source>
</evidence>
<gene>
    <name evidence="3" type="ORF">BRW65_25240</name>
</gene>
<dbReference type="OrthoDB" id="7470921at2"/>
<evidence type="ECO:0000313" key="3">
    <source>
        <dbReference type="EMBL" id="OJZ68780.1"/>
    </source>
</evidence>
<evidence type="ECO:0000259" key="1">
    <source>
        <dbReference type="Pfam" id="PF01796"/>
    </source>
</evidence>
<sequence>MTSDALRPQTGPVPHATSHLSVPFWQGCKCGELRYQHCEACGLANFPPTEHCRECLSAQIRWERSGGLGEIYSWTVVHRPVTAEFEPPYAPAIVTLDEGYQMLTNIVGVAPEDLRIGMRVRVQFHPVGPDVTLPYFAGQG</sequence>
<organism evidence="3 4">
    <name type="scientific">Mycobacterium paraffinicum</name>
    <dbReference type="NCBI Taxonomy" id="53378"/>
    <lineage>
        <taxon>Bacteria</taxon>
        <taxon>Bacillati</taxon>
        <taxon>Actinomycetota</taxon>
        <taxon>Actinomycetes</taxon>
        <taxon>Mycobacteriales</taxon>
        <taxon>Mycobacteriaceae</taxon>
        <taxon>Mycobacterium</taxon>
    </lineage>
</organism>
<keyword evidence="4" id="KW-1185">Reference proteome</keyword>
<dbReference type="STRING" id="53378.BRW65_25240"/>
<dbReference type="EMBL" id="MPNT01000034">
    <property type="protein sequence ID" value="OJZ68780.1"/>
    <property type="molecule type" value="Genomic_DNA"/>
</dbReference>
<protein>
    <recommendedName>
        <fullName evidence="5">DNA-binding protein</fullName>
    </recommendedName>
</protein>
<dbReference type="PROSITE" id="PS51257">
    <property type="entry name" value="PROKAR_LIPOPROTEIN"/>
    <property type="match status" value="1"/>
</dbReference>
<accession>A0A1Q4HML8</accession>
<evidence type="ECO:0000313" key="4">
    <source>
        <dbReference type="Proteomes" id="UP000186438"/>
    </source>
</evidence>
<dbReference type="InterPro" id="IPR052513">
    <property type="entry name" value="Thioester_dehydratase-like"/>
</dbReference>
<dbReference type="Gene3D" id="6.10.30.10">
    <property type="match status" value="1"/>
</dbReference>
<feature type="domain" description="ChsH2 rubredoxin-like zinc ribbon" evidence="2">
    <location>
        <begin position="25"/>
        <end position="59"/>
    </location>
</feature>
<proteinExistence type="predicted"/>
<dbReference type="InterPro" id="IPR012340">
    <property type="entry name" value="NA-bd_OB-fold"/>
</dbReference>
<dbReference type="SUPFAM" id="SSF50249">
    <property type="entry name" value="Nucleic acid-binding proteins"/>
    <property type="match status" value="1"/>
</dbReference>
<dbReference type="RefSeq" id="WP_073879471.1">
    <property type="nucleotide sequence ID" value="NZ_MPNT01000034.1"/>
</dbReference>
<feature type="domain" description="ChsH2 C-terminal OB-fold" evidence="1">
    <location>
        <begin position="62"/>
        <end position="125"/>
    </location>
</feature>
<reference evidence="3 4" key="1">
    <citation type="submission" date="2016-11" db="EMBL/GenBank/DDBJ databases">
        <title>Genome sequences of unsequenced Mycobacteria.</title>
        <authorList>
            <person name="Greninger A.L."/>
            <person name="Fang F."/>
            <person name="Jerome K.R."/>
        </authorList>
    </citation>
    <scope>NUCLEOTIDE SEQUENCE [LARGE SCALE GENOMIC DNA]</scope>
    <source>
        <strain evidence="3 4">M11</strain>
    </source>
</reference>
<dbReference type="Proteomes" id="UP000186438">
    <property type="component" value="Unassembled WGS sequence"/>
</dbReference>
<dbReference type="PANTHER" id="PTHR34075">
    <property type="entry name" value="BLR3430 PROTEIN"/>
    <property type="match status" value="1"/>
</dbReference>
<dbReference type="AlphaFoldDB" id="A0A1Q4HML8"/>